<evidence type="ECO:0000256" key="2">
    <source>
        <dbReference type="ARBA" id="ARBA00008352"/>
    </source>
</evidence>
<dbReference type="Pfam" id="PF11705">
    <property type="entry name" value="RNA_pol_3_Rpc31"/>
    <property type="match status" value="1"/>
</dbReference>
<dbReference type="Proteomes" id="UP000790833">
    <property type="component" value="Unassembled WGS sequence"/>
</dbReference>
<feature type="region of interest" description="Disordered" evidence="5">
    <location>
        <begin position="160"/>
        <end position="211"/>
    </location>
</feature>
<dbReference type="PANTHER" id="PTHR15367:SF2">
    <property type="entry name" value="DNA-DIRECTED RNA POLYMERASE III SUBUNIT"/>
    <property type="match status" value="1"/>
</dbReference>
<dbReference type="EMBL" id="JAHMUF010000010">
    <property type="protein sequence ID" value="KAG7193742.1"/>
    <property type="molecule type" value="Genomic_DNA"/>
</dbReference>
<evidence type="ECO:0000313" key="6">
    <source>
        <dbReference type="EMBL" id="KAG7193742.1"/>
    </source>
</evidence>
<dbReference type="RefSeq" id="XP_043049290.1">
    <property type="nucleotide sequence ID" value="XM_043191278.1"/>
</dbReference>
<comment type="subunit">
    <text evidence="4">Component of the RNA polymerase III (Pol III) complex.</text>
</comment>
<comment type="subcellular location">
    <subcellularLocation>
        <location evidence="1 4">Nucleus</location>
    </subcellularLocation>
</comment>
<gene>
    <name evidence="6" type="ORF">KQ657_000433</name>
</gene>
<feature type="region of interest" description="Disordered" evidence="5">
    <location>
        <begin position="1"/>
        <end position="28"/>
    </location>
</feature>
<sequence length="211" mass="24139">MSWRRRGNNGLVPDGEILPPMAPEKPHLELPVATPLTNDETDSATQYISLRSVMKESPFYTGMLDQNDDSNVLGDGIQRYSDKYNKSTKIGRTIEEHPYHLAFFPEELYSVMGVSKREKKQLKLSRFKADGGLKELHMNGNGEDSLILQHLKDIADDIDNGTTEVTNEEENEDEDEDDEFEEDDDDDYNAEKYFDDGGEEFDDDDDDEPQF</sequence>
<proteinExistence type="inferred from homology"/>
<evidence type="ECO:0000256" key="5">
    <source>
        <dbReference type="SAM" id="MobiDB-lite"/>
    </source>
</evidence>
<keyword evidence="7" id="KW-1185">Reference proteome</keyword>
<dbReference type="OrthoDB" id="5377312at2759"/>
<feature type="compositionally biased region" description="Acidic residues" evidence="5">
    <location>
        <begin position="166"/>
        <end position="188"/>
    </location>
</feature>
<feature type="compositionally biased region" description="Acidic residues" evidence="5">
    <location>
        <begin position="196"/>
        <end position="211"/>
    </location>
</feature>
<comment type="function">
    <text evidence="4">DNA-dependent RNA polymerase catalyzes the transcription of DNA into RNA using the four ribonucleoside triphosphates as substrates. Specific peripheric component of RNA polymerase III which synthesizes small RNAs, such as 5S rRNA and tRNAs.</text>
</comment>
<name>A0A9P7V9K6_9ASCO</name>
<evidence type="ECO:0000256" key="4">
    <source>
        <dbReference type="PIRNR" id="PIRNR000777"/>
    </source>
</evidence>
<dbReference type="InterPro" id="IPR024661">
    <property type="entry name" value="RNA_pol_III_Rpc31"/>
</dbReference>
<evidence type="ECO:0000256" key="3">
    <source>
        <dbReference type="ARBA" id="ARBA00023242"/>
    </source>
</evidence>
<evidence type="ECO:0000256" key="1">
    <source>
        <dbReference type="ARBA" id="ARBA00004123"/>
    </source>
</evidence>
<dbReference type="PIRSF" id="PIRSF000777">
    <property type="entry name" value="RNA_polIII_C31"/>
    <property type="match status" value="1"/>
</dbReference>
<dbReference type="GeneID" id="66113807"/>
<comment type="caution">
    <text evidence="6">The sequence shown here is derived from an EMBL/GenBank/DDBJ whole genome shotgun (WGS) entry which is preliminary data.</text>
</comment>
<dbReference type="PANTHER" id="PTHR15367">
    <property type="entry name" value="DNA-DIRECTED RNA POLYMERASE III"/>
    <property type="match status" value="1"/>
</dbReference>
<dbReference type="AlphaFoldDB" id="A0A9P7V9K6"/>
<organism evidence="6 7">
    <name type="scientific">Scheffersomyces spartinae</name>
    <dbReference type="NCBI Taxonomy" id="45513"/>
    <lineage>
        <taxon>Eukaryota</taxon>
        <taxon>Fungi</taxon>
        <taxon>Dikarya</taxon>
        <taxon>Ascomycota</taxon>
        <taxon>Saccharomycotina</taxon>
        <taxon>Pichiomycetes</taxon>
        <taxon>Debaryomycetaceae</taxon>
        <taxon>Scheffersomyces</taxon>
    </lineage>
</organism>
<accession>A0A9P7V9K6</accession>
<protein>
    <recommendedName>
        <fullName evidence="4">DNA-directed RNA polymerase III subunit</fullName>
    </recommendedName>
</protein>
<comment type="similarity">
    <text evidence="2 4">Belongs to the eukaryotic RPC7 RNA polymerase subunit family.</text>
</comment>
<evidence type="ECO:0000313" key="7">
    <source>
        <dbReference type="Proteomes" id="UP000790833"/>
    </source>
</evidence>
<keyword evidence="3 4" id="KW-0539">Nucleus</keyword>
<dbReference type="GO" id="GO:0005666">
    <property type="term" value="C:RNA polymerase III complex"/>
    <property type="evidence" value="ECO:0007669"/>
    <property type="project" value="UniProtKB-UniRule"/>
</dbReference>
<dbReference type="GO" id="GO:0006383">
    <property type="term" value="P:transcription by RNA polymerase III"/>
    <property type="evidence" value="ECO:0007669"/>
    <property type="project" value="UniProtKB-UniRule"/>
</dbReference>
<reference evidence="6" key="1">
    <citation type="submission" date="2021-03" db="EMBL/GenBank/DDBJ databases">
        <authorList>
            <person name="Palmer J.M."/>
        </authorList>
    </citation>
    <scope>NUCLEOTIDE SEQUENCE</scope>
    <source>
        <strain evidence="6">ARV_011</strain>
    </source>
</reference>